<evidence type="ECO:0000256" key="2">
    <source>
        <dbReference type="ARBA" id="ARBA00022692"/>
    </source>
</evidence>
<evidence type="ECO:0000313" key="8">
    <source>
        <dbReference type="Proteomes" id="UP000009235"/>
    </source>
</evidence>
<name>F6EK31_HOYSD</name>
<accession>F6EK31</accession>
<feature type="transmembrane region" description="Helical" evidence="5">
    <location>
        <begin position="179"/>
        <end position="197"/>
    </location>
</feature>
<reference evidence="7 8" key="1">
    <citation type="journal article" date="2011" name="J. Bacteriol.">
        <title>Complete genome sequence of Amycolicicoccus subflavus DQS3-9A1T, an actinomycete isolated from crude oil-polluted soil.</title>
        <authorList>
            <person name="Cai M."/>
            <person name="Chen W.M."/>
            <person name="Nie Y."/>
            <person name="Chi C.Q."/>
            <person name="Wang Y.N."/>
            <person name="Tang Y.Q."/>
            <person name="Li G.Y."/>
            <person name="Wu X.L."/>
        </authorList>
    </citation>
    <scope>NUCLEOTIDE SEQUENCE [LARGE SCALE GENOMIC DNA]</scope>
    <source>
        <strain evidence="8">DSM 45089 / DQS3-9A1</strain>
    </source>
</reference>
<feature type="transmembrane region" description="Helical" evidence="5">
    <location>
        <begin position="256"/>
        <end position="273"/>
    </location>
</feature>
<organism evidence="7 8">
    <name type="scientific">Hoyosella subflava (strain DSM 45089 / JCM 17490 / NBRC 109087 / DQS3-9A1)</name>
    <name type="common">Amycolicicoccus subflavus</name>
    <dbReference type="NCBI Taxonomy" id="443218"/>
    <lineage>
        <taxon>Bacteria</taxon>
        <taxon>Bacillati</taxon>
        <taxon>Actinomycetota</taxon>
        <taxon>Actinomycetes</taxon>
        <taxon>Mycobacteriales</taxon>
        <taxon>Hoyosellaceae</taxon>
        <taxon>Hoyosella</taxon>
    </lineage>
</organism>
<protein>
    <submittedName>
        <fullName evidence="7">Major facilitator superfamily MFS_1</fullName>
    </submittedName>
</protein>
<evidence type="ECO:0000256" key="4">
    <source>
        <dbReference type="ARBA" id="ARBA00023136"/>
    </source>
</evidence>
<evidence type="ECO:0000256" key="5">
    <source>
        <dbReference type="SAM" id="Phobius"/>
    </source>
</evidence>
<dbReference type="EMBL" id="CP002786">
    <property type="protein sequence ID" value="AEF41389.1"/>
    <property type="molecule type" value="Genomic_DNA"/>
</dbReference>
<evidence type="ECO:0000256" key="3">
    <source>
        <dbReference type="ARBA" id="ARBA00022989"/>
    </source>
</evidence>
<feature type="transmembrane region" description="Helical" evidence="5">
    <location>
        <begin position="26"/>
        <end position="51"/>
    </location>
</feature>
<dbReference type="InterPro" id="IPR005829">
    <property type="entry name" value="Sugar_transporter_CS"/>
</dbReference>
<evidence type="ECO:0000313" key="7">
    <source>
        <dbReference type="EMBL" id="AEF41389.1"/>
    </source>
</evidence>
<keyword evidence="8" id="KW-1185">Reference proteome</keyword>
<dbReference type="KEGG" id="asd:AS9A_2942"/>
<keyword evidence="4 5" id="KW-0472">Membrane</keyword>
<dbReference type="STRING" id="443218.AS9A_2942"/>
<dbReference type="AlphaFoldDB" id="F6EK31"/>
<dbReference type="Proteomes" id="UP000009235">
    <property type="component" value="Chromosome"/>
</dbReference>
<keyword evidence="3 5" id="KW-1133">Transmembrane helix</keyword>
<feature type="transmembrane region" description="Helical" evidence="5">
    <location>
        <begin position="57"/>
        <end position="79"/>
    </location>
</feature>
<feature type="domain" description="Major facilitator superfamily (MFS) profile" evidence="6">
    <location>
        <begin position="26"/>
        <end position="438"/>
    </location>
</feature>
<feature type="transmembrane region" description="Helical" evidence="5">
    <location>
        <begin position="115"/>
        <end position="138"/>
    </location>
</feature>
<feature type="transmembrane region" description="Helical" evidence="5">
    <location>
        <begin position="409"/>
        <end position="433"/>
    </location>
</feature>
<proteinExistence type="predicted"/>
<gene>
    <name evidence="7" type="ordered locus">AS9A_2942</name>
</gene>
<evidence type="ECO:0000259" key="6">
    <source>
        <dbReference type="PROSITE" id="PS50850"/>
    </source>
</evidence>
<dbReference type="Gene3D" id="1.20.1250.20">
    <property type="entry name" value="MFS general substrate transporter like domains"/>
    <property type="match status" value="1"/>
</dbReference>
<dbReference type="OrthoDB" id="9787026at2"/>
<dbReference type="GO" id="GO:0005886">
    <property type="term" value="C:plasma membrane"/>
    <property type="evidence" value="ECO:0007669"/>
    <property type="project" value="UniProtKB-SubCell"/>
</dbReference>
<evidence type="ECO:0000256" key="1">
    <source>
        <dbReference type="ARBA" id="ARBA00004651"/>
    </source>
</evidence>
<dbReference type="RefSeq" id="WP_013807738.1">
    <property type="nucleotide sequence ID" value="NC_015564.1"/>
</dbReference>
<feature type="transmembrane region" description="Helical" evidence="5">
    <location>
        <begin position="326"/>
        <end position="344"/>
    </location>
</feature>
<sequence>MAAPGREDALIARLDRIPVWPYGNRLLIVIGAGYFFAYFDVVTIGLALPVISEQFGVSSRVAALAVTSSLIGYILGAFIDSRIADTRGRRASMMISVCLFTFGTLAAAASPGIAWLIAFRFIAGMGIGAEIAAVTTYVGELAPEKLRGRVTCIVGVMAFAGFALVPVIGRFLIPAFDAGWRVLFVIGAAGGLTIAVLRREMPASARWLLVRGRVDEAEQAIARAEERARAVTGRDLPEPLPATVVKEERAGLLRPPYVWLMVLFTVIWAVYYVGNYGWLTLAPTLLTNHGFSLTSSLTFLIVTGTGFVAGALLATGLADRFDRRMTTAVGAAAWAAALLAIGLIHGAASVMFFGFVASATIGFLVPLLYTYTAEQFPPQFRATGVAVTDGVGHLGGAAAPLVVLTASELWGFTGAFIVMAATGVVTAVLLLVVSSWRRERQMAYRAGRG</sequence>
<dbReference type="GO" id="GO:0046943">
    <property type="term" value="F:carboxylic acid transmembrane transporter activity"/>
    <property type="evidence" value="ECO:0007669"/>
    <property type="project" value="TreeGrafter"/>
</dbReference>
<dbReference type="HOGENOM" id="CLU_001265_46_6_11"/>
<comment type="subcellular location">
    <subcellularLocation>
        <location evidence="1">Cell membrane</location>
        <topology evidence="1">Multi-pass membrane protein</topology>
    </subcellularLocation>
</comment>
<dbReference type="eggNOG" id="COG2814">
    <property type="taxonomic scope" value="Bacteria"/>
</dbReference>
<feature type="transmembrane region" description="Helical" evidence="5">
    <location>
        <begin position="293"/>
        <end position="314"/>
    </location>
</feature>
<dbReference type="CDD" id="cd17316">
    <property type="entry name" value="MFS_SV2_like"/>
    <property type="match status" value="1"/>
</dbReference>
<feature type="transmembrane region" description="Helical" evidence="5">
    <location>
        <begin position="91"/>
        <end position="109"/>
    </location>
</feature>
<dbReference type="InterPro" id="IPR036259">
    <property type="entry name" value="MFS_trans_sf"/>
</dbReference>
<dbReference type="PROSITE" id="PS00217">
    <property type="entry name" value="SUGAR_TRANSPORT_2"/>
    <property type="match status" value="1"/>
</dbReference>
<dbReference type="PROSITE" id="PS50850">
    <property type="entry name" value="MFS"/>
    <property type="match status" value="1"/>
</dbReference>
<dbReference type="Pfam" id="PF00083">
    <property type="entry name" value="Sugar_tr"/>
    <property type="match status" value="1"/>
</dbReference>
<feature type="transmembrane region" description="Helical" evidence="5">
    <location>
        <begin position="350"/>
        <end position="371"/>
    </location>
</feature>
<feature type="transmembrane region" description="Helical" evidence="5">
    <location>
        <begin position="383"/>
        <end position="403"/>
    </location>
</feature>
<dbReference type="InterPro" id="IPR005828">
    <property type="entry name" value="MFS_sugar_transport-like"/>
</dbReference>
<dbReference type="SUPFAM" id="SSF103473">
    <property type="entry name" value="MFS general substrate transporter"/>
    <property type="match status" value="1"/>
</dbReference>
<dbReference type="InterPro" id="IPR020846">
    <property type="entry name" value="MFS_dom"/>
</dbReference>
<dbReference type="PANTHER" id="PTHR23508:SF10">
    <property type="entry name" value="CARBOXYLIC ACID TRANSPORTER PROTEIN HOMOLOG"/>
    <property type="match status" value="1"/>
</dbReference>
<dbReference type="PANTHER" id="PTHR23508">
    <property type="entry name" value="CARBOXYLIC ACID TRANSPORTER PROTEIN HOMOLOG"/>
    <property type="match status" value="1"/>
</dbReference>
<keyword evidence="2 5" id="KW-0812">Transmembrane</keyword>
<feature type="transmembrane region" description="Helical" evidence="5">
    <location>
        <begin position="150"/>
        <end position="173"/>
    </location>
</feature>